<sequence>MGGFKHRRAGAALLVLMGLLATAAQAKNVTIPAGFQGQWAYADNAQQRSKVCAGKYDSDDGVMMYVHAAKKSVEVWFYEGGHKNRWVSIQQSTPNHISGKVSRVYLEPGEPVQAAVMENISMTLVDNGKQLQTKNVLSDPKTATFLLCSRKTQA</sequence>
<reference evidence="2 3" key="1">
    <citation type="journal article" date="2022" name="Res Sq">
        <title>Evolution of multicellular longitudinally dividing oral cavity symbionts (Neisseriaceae).</title>
        <authorList>
            <person name="Nyongesa S."/>
            <person name="Weber P."/>
            <person name="Bernet E."/>
            <person name="Pullido F."/>
            <person name="Nieckarz M."/>
            <person name="Delaby M."/>
            <person name="Nieves C."/>
            <person name="Viehboeck T."/>
            <person name="Krause N."/>
            <person name="Rivera-Millot A."/>
            <person name="Nakamura A."/>
            <person name="Vischer N."/>
            <person name="VanNieuwenhze M."/>
            <person name="Brun Y."/>
            <person name="Cava F."/>
            <person name="Bulgheresi S."/>
            <person name="Veyrier F."/>
        </authorList>
    </citation>
    <scope>NUCLEOTIDE SEQUENCE [LARGE SCALE GENOMIC DNA]</scope>
    <source>
        <strain evidence="2 3">SN4</strain>
    </source>
</reference>
<dbReference type="Proteomes" id="UP000832011">
    <property type="component" value="Chromosome"/>
</dbReference>
<dbReference type="RefSeq" id="WP_058305124.1">
    <property type="nucleotide sequence ID" value="NZ_CABKVG010000006.1"/>
</dbReference>
<feature type="chain" id="PRO_5046564680" evidence="1">
    <location>
        <begin position="27"/>
        <end position="154"/>
    </location>
</feature>
<protein>
    <submittedName>
        <fullName evidence="2">Uncharacterized protein</fullName>
    </submittedName>
</protein>
<keyword evidence="3" id="KW-1185">Reference proteome</keyword>
<evidence type="ECO:0000313" key="3">
    <source>
        <dbReference type="Proteomes" id="UP000832011"/>
    </source>
</evidence>
<name>A0ABY4E5Q6_9NEIS</name>
<feature type="signal peptide" evidence="1">
    <location>
        <begin position="1"/>
        <end position="26"/>
    </location>
</feature>
<proteinExistence type="predicted"/>
<evidence type="ECO:0000256" key="1">
    <source>
        <dbReference type="SAM" id="SignalP"/>
    </source>
</evidence>
<organism evidence="2 3">
    <name type="scientific">Vitreoscilla massiliensis</name>
    <dbReference type="NCBI Taxonomy" id="1689272"/>
    <lineage>
        <taxon>Bacteria</taxon>
        <taxon>Pseudomonadati</taxon>
        <taxon>Pseudomonadota</taxon>
        <taxon>Betaproteobacteria</taxon>
        <taxon>Neisseriales</taxon>
        <taxon>Neisseriaceae</taxon>
        <taxon>Vitreoscilla</taxon>
    </lineage>
</organism>
<accession>A0ABY4E5Q6</accession>
<evidence type="ECO:0000313" key="2">
    <source>
        <dbReference type="EMBL" id="UOO91111.1"/>
    </source>
</evidence>
<dbReference type="EMBL" id="CP091511">
    <property type="protein sequence ID" value="UOO91111.1"/>
    <property type="molecule type" value="Genomic_DNA"/>
</dbReference>
<gene>
    <name evidence="2" type="ORF">LVJ82_09135</name>
</gene>
<keyword evidence="1" id="KW-0732">Signal</keyword>